<organism evidence="2 3">
    <name type="scientific">Symbiochloris irregularis</name>
    <dbReference type="NCBI Taxonomy" id="706552"/>
    <lineage>
        <taxon>Eukaryota</taxon>
        <taxon>Viridiplantae</taxon>
        <taxon>Chlorophyta</taxon>
        <taxon>core chlorophytes</taxon>
        <taxon>Trebouxiophyceae</taxon>
        <taxon>Trebouxiales</taxon>
        <taxon>Trebouxiaceae</taxon>
        <taxon>Symbiochloris</taxon>
    </lineage>
</organism>
<dbReference type="EMBL" id="JALJOQ010000335">
    <property type="protein sequence ID" value="KAK9784691.1"/>
    <property type="molecule type" value="Genomic_DNA"/>
</dbReference>
<dbReference type="GO" id="GO:0003676">
    <property type="term" value="F:nucleic acid binding"/>
    <property type="evidence" value="ECO:0007669"/>
    <property type="project" value="InterPro"/>
</dbReference>
<comment type="caution">
    <text evidence="2">The sequence shown here is derived from an EMBL/GenBank/DDBJ whole genome shotgun (WGS) entry which is preliminary data.</text>
</comment>
<reference evidence="2 3" key="1">
    <citation type="journal article" date="2024" name="Nat. Commun.">
        <title>Phylogenomics reveals the evolutionary origins of lichenization in chlorophyte algae.</title>
        <authorList>
            <person name="Puginier C."/>
            <person name="Libourel C."/>
            <person name="Otte J."/>
            <person name="Skaloud P."/>
            <person name="Haon M."/>
            <person name="Grisel S."/>
            <person name="Petersen M."/>
            <person name="Berrin J.G."/>
            <person name="Delaux P.M."/>
            <person name="Dal Grande F."/>
            <person name="Keller J."/>
        </authorList>
    </citation>
    <scope>NUCLEOTIDE SEQUENCE [LARGE SCALE GENOMIC DNA]</scope>
    <source>
        <strain evidence="2 3">SAG 2036</strain>
    </source>
</reference>
<evidence type="ECO:0008006" key="4">
    <source>
        <dbReference type="Google" id="ProtNLM"/>
    </source>
</evidence>
<dbReference type="Gene3D" id="3.30.420.10">
    <property type="entry name" value="Ribonuclease H-like superfamily/Ribonuclease H"/>
    <property type="match status" value="1"/>
</dbReference>
<dbReference type="AlphaFoldDB" id="A0AAW1NHY3"/>
<sequence length="258" mass="28526">MLPQRGLRAGLASRLSVPDPFSHPSPGATRPLQMGLQKPLSPIGAIGGAAQLRAPGLSASLAARLGQPNTGATGTFEPLSMPLNKVRGFDLEGGGNANPGSVSLWSADDQCVYHAETEILRLPGKKKHHTDPRPRGRQPDVFHPRAGRWVKTWGTARQDLLEEMKGCLLIGHGIWADLRDMDIQHPAHMIRDTMDYPGFQRRNKQGYTVPLGLAEAVLKIRKKFIQRDKHHDSREDAKENVLVYLDIRERWEPLLASA</sequence>
<evidence type="ECO:0000256" key="1">
    <source>
        <dbReference type="SAM" id="MobiDB-lite"/>
    </source>
</evidence>
<protein>
    <recommendedName>
        <fullName evidence="4">Exonuclease domain-containing protein</fullName>
    </recommendedName>
</protein>
<evidence type="ECO:0000313" key="3">
    <source>
        <dbReference type="Proteomes" id="UP001465755"/>
    </source>
</evidence>
<accession>A0AAW1NHY3</accession>
<proteinExistence type="predicted"/>
<dbReference type="Proteomes" id="UP001465755">
    <property type="component" value="Unassembled WGS sequence"/>
</dbReference>
<dbReference type="InterPro" id="IPR036397">
    <property type="entry name" value="RNaseH_sf"/>
</dbReference>
<dbReference type="SUPFAM" id="SSF53098">
    <property type="entry name" value="Ribonuclease H-like"/>
    <property type="match status" value="1"/>
</dbReference>
<evidence type="ECO:0000313" key="2">
    <source>
        <dbReference type="EMBL" id="KAK9784691.1"/>
    </source>
</evidence>
<dbReference type="InterPro" id="IPR012337">
    <property type="entry name" value="RNaseH-like_sf"/>
</dbReference>
<keyword evidence="3" id="KW-1185">Reference proteome</keyword>
<gene>
    <name evidence="2" type="ORF">WJX73_001109</name>
</gene>
<name>A0AAW1NHY3_9CHLO</name>
<feature type="region of interest" description="Disordered" evidence="1">
    <location>
        <begin position="1"/>
        <end position="30"/>
    </location>
</feature>